<name>A0A3R7LK96_9RHOB</name>
<proteinExistence type="predicted"/>
<dbReference type="GO" id="GO:0046872">
    <property type="term" value="F:metal ion binding"/>
    <property type="evidence" value="ECO:0007669"/>
    <property type="project" value="UniProtKB-KW"/>
</dbReference>
<dbReference type="SUPFAM" id="SSF51621">
    <property type="entry name" value="Phosphoenolpyruvate/pyruvate domain"/>
    <property type="match status" value="1"/>
</dbReference>
<dbReference type="Pfam" id="PF03328">
    <property type="entry name" value="HpcH_HpaI"/>
    <property type="match status" value="1"/>
</dbReference>
<keyword evidence="2" id="KW-0456">Lyase</keyword>
<dbReference type="InterPro" id="IPR050251">
    <property type="entry name" value="HpcH-HpaI_aldolase"/>
</dbReference>
<evidence type="ECO:0000256" key="1">
    <source>
        <dbReference type="ARBA" id="ARBA00022723"/>
    </source>
</evidence>
<dbReference type="InterPro" id="IPR005000">
    <property type="entry name" value="Aldolase/citrate-lyase_domain"/>
</dbReference>
<dbReference type="EMBL" id="PXNQ02000005">
    <property type="protein sequence ID" value="RNF34695.1"/>
    <property type="molecule type" value="Genomic_DNA"/>
</dbReference>
<evidence type="ECO:0000256" key="3">
    <source>
        <dbReference type="ARBA" id="ARBA00045074"/>
    </source>
</evidence>
<accession>A0A3R7LK96</accession>
<dbReference type="AlphaFoldDB" id="A0A3R7LK96"/>
<organism evidence="5 6">
    <name type="scientific">Paracoccus methylarcula</name>
    <dbReference type="NCBI Taxonomy" id="72022"/>
    <lineage>
        <taxon>Bacteria</taxon>
        <taxon>Pseudomonadati</taxon>
        <taxon>Pseudomonadota</taxon>
        <taxon>Alphaproteobacteria</taxon>
        <taxon>Rhodobacterales</taxon>
        <taxon>Paracoccaceae</taxon>
        <taxon>Paracoccus</taxon>
    </lineage>
</organism>
<dbReference type="InterPro" id="IPR015813">
    <property type="entry name" value="Pyrv/PenolPyrv_kinase-like_dom"/>
</dbReference>
<dbReference type="PANTHER" id="PTHR30502">
    <property type="entry name" value="2-KETO-3-DEOXY-L-RHAMNONATE ALDOLASE"/>
    <property type="match status" value="1"/>
</dbReference>
<sequence length="271" mass="29399">MAAGQGALNGPHRRKDIFGMTRNPFKTALRERRKLPGFWLSLCSPTVTEIASQSGADWLLVDMEHSPGDLSQISDHLRAATGGGAEVVVRPPFSEPVMVKRLLDIGVRNLMFPMIQTAEDAQQAVSWTRYPPRGIRGISATVRANRYARQKDYLQTYTEDMTIILQVETPQVVASIPGIAEVEGVDAIFIGPGDLAASMGHAGNVSAPEVRAKIVEAVSLIHEAGLPAGILGYGEETARGYFETDGIEFVAIAGDAWLLARHMDRMVSAFK</sequence>
<keyword evidence="1" id="KW-0479">Metal-binding</keyword>
<comment type="catalytic activity">
    <reaction evidence="3">
        <text>D-glyceraldehyde + pyruvate = 2-dehydro-3-deoxy-L-galactonate</text>
        <dbReference type="Rhea" id="RHEA:80055"/>
        <dbReference type="ChEBI" id="CHEBI:15361"/>
        <dbReference type="ChEBI" id="CHEBI:17378"/>
        <dbReference type="ChEBI" id="CHEBI:75545"/>
    </reaction>
</comment>
<dbReference type="GO" id="GO:0016832">
    <property type="term" value="F:aldehyde-lyase activity"/>
    <property type="evidence" value="ECO:0007669"/>
    <property type="project" value="TreeGrafter"/>
</dbReference>
<dbReference type="OrthoDB" id="9802624at2"/>
<comment type="caution">
    <text evidence="5">The sequence shown here is derived from an EMBL/GenBank/DDBJ whole genome shotgun (WGS) entry which is preliminary data.</text>
</comment>
<dbReference type="PANTHER" id="PTHR30502:SF4">
    <property type="entry name" value="5-KETO-4-DEOXY-D-GLUCARATE ALDOLASE"/>
    <property type="match status" value="1"/>
</dbReference>
<evidence type="ECO:0000259" key="4">
    <source>
        <dbReference type="Pfam" id="PF03328"/>
    </source>
</evidence>
<dbReference type="Proteomes" id="UP000238137">
    <property type="component" value="Unassembled WGS sequence"/>
</dbReference>
<protein>
    <recommendedName>
        <fullName evidence="4">HpcH/HpaI aldolase/citrate lyase domain-containing protein</fullName>
    </recommendedName>
</protein>
<keyword evidence="6" id="KW-1185">Reference proteome</keyword>
<reference evidence="5" key="1">
    <citation type="submission" date="2018-05" db="EMBL/GenBank/DDBJ databases">
        <title>Reclassification of Methylarcula marina and Methylarcula terricola as Paracoccus methylarcula sp.nov., comb.nov. and Paracoccus terricola comb.nov.</title>
        <authorList>
            <person name="Shmareva M.N."/>
            <person name="Doronina N.V."/>
            <person name="Vasilenko O.V."/>
            <person name="Tarlachkov S.V."/>
            <person name="Trotsenko Y.A."/>
        </authorList>
    </citation>
    <scope>NUCLEOTIDE SEQUENCE [LARGE SCALE GENOMIC DNA]</scope>
    <source>
        <strain evidence="5">VKM B-2159</strain>
    </source>
</reference>
<dbReference type="InterPro" id="IPR040442">
    <property type="entry name" value="Pyrv_kinase-like_dom_sf"/>
</dbReference>
<evidence type="ECO:0000256" key="2">
    <source>
        <dbReference type="ARBA" id="ARBA00023239"/>
    </source>
</evidence>
<feature type="domain" description="HpcH/HpaI aldolase/citrate lyase" evidence="4">
    <location>
        <begin position="37"/>
        <end position="256"/>
    </location>
</feature>
<evidence type="ECO:0000313" key="6">
    <source>
        <dbReference type="Proteomes" id="UP000238137"/>
    </source>
</evidence>
<gene>
    <name evidence="5" type="ORF">A7A09_009790</name>
</gene>
<dbReference type="GO" id="GO:0005737">
    <property type="term" value="C:cytoplasm"/>
    <property type="evidence" value="ECO:0007669"/>
    <property type="project" value="TreeGrafter"/>
</dbReference>
<evidence type="ECO:0000313" key="5">
    <source>
        <dbReference type="EMBL" id="RNF34695.1"/>
    </source>
</evidence>
<dbReference type="Gene3D" id="3.20.20.60">
    <property type="entry name" value="Phosphoenolpyruvate-binding domains"/>
    <property type="match status" value="1"/>
</dbReference>